<feature type="transmembrane region" description="Helical" evidence="6">
    <location>
        <begin position="368"/>
        <end position="392"/>
    </location>
</feature>
<evidence type="ECO:0000256" key="2">
    <source>
        <dbReference type="ARBA" id="ARBA00022692"/>
    </source>
</evidence>
<feature type="region of interest" description="Disordered" evidence="5">
    <location>
        <begin position="1"/>
        <end position="41"/>
    </location>
</feature>
<evidence type="ECO:0000256" key="1">
    <source>
        <dbReference type="ARBA" id="ARBA00004651"/>
    </source>
</evidence>
<dbReference type="InterPro" id="IPR036259">
    <property type="entry name" value="MFS_trans_sf"/>
</dbReference>
<evidence type="ECO:0000256" key="6">
    <source>
        <dbReference type="SAM" id="Phobius"/>
    </source>
</evidence>
<keyword evidence="3 6" id="KW-1133">Transmembrane helix</keyword>
<evidence type="ECO:0000313" key="9">
    <source>
        <dbReference type="Proteomes" id="UP001165405"/>
    </source>
</evidence>
<accession>A0AA41QCI2</accession>
<feature type="transmembrane region" description="Helical" evidence="6">
    <location>
        <begin position="303"/>
        <end position="324"/>
    </location>
</feature>
<dbReference type="Gene3D" id="1.20.1250.20">
    <property type="entry name" value="MFS general substrate transporter like domains"/>
    <property type="match status" value="1"/>
</dbReference>
<reference evidence="8" key="1">
    <citation type="submission" date="2022-01" db="EMBL/GenBank/DDBJ databases">
        <title>Antribacter sp. nov., isolated from Guizhou of China.</title>
        <authorList>
            <person name="Chengliang C."/>
            <person name="Ya Z."/>
        </authorList>
    </citation>
    <scope>NUCLEOTIDE SEQUENCE</scope>
    <source>
        <strain evidence="8">KLBMP 9083</strain>
    </source>
</reference>
<keyword evidence="2 6" id="KW-0812">Transmembrane</keyword>
<dbReference type="RefSeq" id="WP_236088392.1">
    <property type="nucleotide sequence ID" value="NZ_JAKGSG010000022.1"/>
</dbReference>
<feature type="transmembrane region" description="Helical" evidence="6">
    <location>
        <begin position="270"/>
        <end position="291"/>
    </location>
</feature>
<dbReference type="PANTHER" id="PTHR23534">
    <property type="entry name" value="MFS PERMEASE"/>
    <property type="match status" value="1"/>
</dbReference>
<dbReference type="AlphaFoldDB" id="A0AA41QCI2"/>
<feature type="transmembrane region" description="Helical" evidence="6">
    <location>
        <begin position="84"/>
        <end position="105"/>
    </location>
</feature>
<proteinExistence type="predicted"/>
<dbReference type="PROSITE" id="PS50850">
    <property type="entry name" value="MFS"/>
    <property type="match status" value="1"/>
</dbReference>
<feature type="transmembrane region" description="Helical" evidence="6">
    <location>
        <begin position="431"/>
        <end position="450"/>
    </location>
</feature>
<dbReference type="Pfam" id="PF07690">
    <property type="entry name" value="MFS_1"/>
    <property type="match status" value="1"/>
</dbReference>
<dbReference type="PANTHER" id="PTHR23534:SF1">
    <property type="entry name" value="MAJOR FACILITATOR SUPERFAMILY PROTEIN"/>
    <property type="match status" value="1"/>
</dbReference>
<feature type="transmembrane region" description="Helical" evidence="6">
    <location>
        <begin position="210"/>
        <end position="228"/>
    </location>
</feature>
<evidence type="ECO:0000259" key="7">
    <source>
        <dbReference type="PROSITE" id="PS50850"/>
    </source>
</evidence>
<dbReference type="SUPFAM" id="SSF103473">
    <property type="entry name" value="MFS general substrate transporter"/>
    <property type="match status" value="1"/>
</dbReference>
<dbReference type="EMBL" id="JAKGSG010000022">
    <property type="protein sequence ID" value="MCF4120622.1"/>
    <property type="molecule type" value="Genomic_DNA"/>
</dbReference>
<evidence type="ECO:0000256" key="5">
    <source>
        <dbReference type="SAM" id="MobiDB-lite"/>
    </source>
</evidence>
<feature type="transmembrane region" description="Helical" evidence="6">
    <location>
        <begin position="336"/>
        <end position="356"/>
    </location>
</feature>
<dbReference type="InterPro" id="IPR020846">
    <property type="entry name" value="MFS_dom"/>
</dbReference>
<dbReference type="InterPro" id="IPR011701">
    <property type="entry name" value="MFS"/>
</dbReference>
<evidence type="ECO:0000256" key="3">
    <source>
        <dbReference type="ARBA" id="ARBA00022989"/>
    </source>
</evidence>
<gene>
    <name evidence="8" type="ORF">L1785_06500</name>
</gene>
<keyword evidence="9" id="KW-1185">Reference proteome</keyword>
<feature type="transmembrane region" description="Helical" evidence="6">
    <location>
        <begin position="48"/>
        <end position="72"/>
    </location>
</feature>
<feature type="transmembrane region" description="Helical" evidence="6">
    <location>
        <begin position="404"/>
        <end position="425"/>
    </location>
</feature>
<dbReference type="GO" id="GO:0005886">
    <property type="term" value="C:plasma membrane"/>
    <property type="evidence" value="ECO:0007669"/>
    <property type="project" value="UniProtKB-SubCell"/>
</dbReference>
<feature type="transmembrane region" description="Helical" evidence="6">
    <location>
        <begin position="117"/>
        <end position="148"/>
    </location>
</feature>
<keyword evidence="4 6" id="KW-0472">Membrane</keyword>
<comment type="caution">
    <text evidence="8">The sequence shown here is derived from an EMBL/GenBank/DDBJ whole genome shotgun (WGS) entry which is preliminary data.</text>
</comment>
<evidence type="ECO:0000256" key="4">
    <source>
        <dbReference type="ARBA" id="ARBA00023136"/>
    </source>
</evidence>
<dbReference type="GO" id="GO:0022857">
    <property type="term" value="F:transmembrane transporter activity"/>
    <property type="evidence" value="ECO:0007669"/>
    <property type="project" value="InterPro"/>
</dbReference>
<feature type="domain" description="Major facilitator superfamily (MFS) profile" evidence="7">
    <location>
        <begin position="47"/>
        <end position="454"/>
    </location>
</feature>
<organism evidence="8 9">
    <name type="scientific">Antribacter soli</name>
    <dbReference type="NCBI Taxonomy" id="2910976"/>
    <lineage>
        <taxon>Bacteria</taxon>
        <taxon>Bacillati</taxon>
        <taxon>Actinomycetota</taxon>
        <taxon>Actinomycetes</taxon>
        <taxon>Micrococcales</taxon>
        <taxon>Promicromonosporaceae</taxon>
        <taxon>Antribacter</taxon>
    </lineage>
</organism>
<evidence type="ECO:0000313" key="8">
    <source>
        <dbReference type="EMBL" id="MCF4120622.1"/>
    </source>
</evidence>
<dbReference type="Proteomes" id="UP001165405">
    <property type="component" value="Unassembled WGS sequence"/>
</dbReference>
<name>A0AA41QCI2_9MICO</name>
<protein>
    <submittedName>
        <fullName evidence="8">MFS transporter</fullName>
    </submittedName>
</protein>
<sequence length="456" mass="45072">MSDPDAPIAPAGFRDAAPPDTPEPASRTKTDTPSDTPAPAPAGAGRNVVVLVVSNLLAGVGVASGAAVGALLAEDLGGTSVAGLAQATGVLAAAVASIPLAGLAARRGRRRALALGYALATVGALLIVTAALAGQFLLLLVGLALYGIANATNLQSRYAAGENAGETTRGRTMAVVLWATTVGSVAGPNLAGPGAALARAVGLPVLAGPYLFSLAAYVLAGTVIALLYRSAHPVVAPATPPGATALGHRRKADGALASLAWALRMPRTRFAVVTTAVAHSVMIMVMVMTPLHMQHGGMSLELVGLVISLHVLGMFAFSPVFGWLTDRLGPTAVGAAGLTLQASAVAVGLVAARAAAAHGGHGTESVTAIALVLLGLGWSACVISASAVLAAVPDDRRRLPLQGATDALMNYAGAAAAAVAGPLLAWGGFQAVNVAGAVLLVPAVVTVLLVRFGRAA</sequence>
<comment type="subcellular location">
    <subcellularLocation>
        <location evidence="1">Cell membrane</location>
        <topology evidence="1">Multi-pass membrane protein</topology>
    </subcellularLocation>
</comment>